<keyword evidence="2" id="KW-1185">Reference proteome</keyword>
<dbReference type="Proteomes" id="UP000299102">
    <property type="component" value="Unassembled WGS sequence"/>
</dbReference>
<name>A0A4C1YB87_EUMVA</name>
<gene>
    <name evidence="1" type="ORF">EVAR_51121_1</name>
</gene>
<evidence type="ECO:0000313" key="1">
    <source>
        <dbReference type="EMBL" id="GBP72214.1"/>
    </source>
</evidence>
<dbReference type="AlphaFoldDB" id="A0A4C1YB87"/>
<sequence>MGILDASREKVAIANHNSIDHFLWKFMAKKLFFRTNTNQIGKVRTKEYNFSSREKTRRWIQLKIAKYSDSQRRSAYVASAEISLFQTPSSALTWDDDKEVEPLSRTSFFGKNRRSRPCSRLMPVESEAWSVHCDGVPTNQRI</sequence>
<dbReference type="EMBL" id="BGZK01001137">
    <property type="protein sequence ID" value="GBP72214.1"/>
    <property type="molecule type" value="Genomic_DNA"/>
</dbReference>
<protein>
    <submittedName>
        <fullName evidence="1">Uncharacterized protein</fullName>
    </submittedName>
</protein>
<comment type="caution">
    <text evidence="1">The sequence shown here is derived from an EMBL/GenBank/DDBJ whole genome shotgun (WGS) entry which is preliminary data.</text>
</comment>
<proteinExistence type="predicted"/>
<accession>A0A4C1YB87</accession>
<organism evidence="1 2">
    <name type="scientific">Eumeta variegata</name>
    <name type="common">Bagworm moth</name>
    <name type="synonym">Eumeta japonica</name>
    <dbReference type="NCBI Taxonomy" id="151549"/>
    <lineage>
        <taxon>Eukaryota</taxon>
        <taxon>Metazoa</taxon>
        <taxon>Ecdysozoa</taxon>
        <taxon>Arthropoda</taxon>
        <taxon>Hexapoda</taxon>
        <taxon>Insecta</taxon>
        <taxon>Pterygota</taxon>
        <taxon>Neoptera</taxon>
        <taxon>Endopterygota</taxon>
        <taxon>Lepidoptera</taxon>
        <taxon>Glossata</taxon>
        <taxon>Ditrysia</taxon>
        <taxon>Tineoidea</taxon>
        <taxon>Psychidae</taxon>
        <taxon>Oiketicinae</taxon>
        <taxon>Eumeta</taxon>
    </lineage>
</organism>
<evidence type="ECO:0000313" key="2">
    <source>
        <dbReference type="Proteomes" id="UP000299102"/>
    </source>
</evidence>
<reference evidence="1 2" key="1">
    <citation type="journal article" date="2019" name="Commun. Biol.">
        <title>The bagworm genome reveals a unique fibroin gene that provides high tensile strength.</title>
        <authorList>
            <person name="Kono N."/>
            <person name="Nakamura H."/>
            <person name="Ohtoshi R."/>
            <person name="Tomita M."/>
            <person name="Numata K."/>
            <person name="Arakawa K."/>
        </authorList>
    </citation>
    <scope>NUCLEOTIDE SEQUENCE [LARGE SCALE GENOMIC DNA]</scope>
</reference>